<dbReference type="PROSITE" id="PS51186">
    <property type="entry name" value="GNAT"/>
    <property type="match status" value="1"/>
</dbReference>
<protein>
    <recommendedName>
        <fullName evidence="1">N-acetyltransferase domain-containing protein</fullName>
    </recommendedName>
</protein>
<accession>A0A8S5TBP8</accession>
<dbReference type="Gene3D" id="3.40.630.30">
    <property type="match status" value="1"/>
</dbReference>
<sequence>MPSHLSPRRWSTVNSMSLDDLLPELPSEITLVPFNPAHALVMRVTDRHALSMHENLSLANVMHAQAATGHAITVLLNGTPAACFGSVQVWNGVEEMWCLLEERARKYRFAMTKIAVAYRDYRVIAANLHRLQLTVRCADQRAFRWATAIGFKLEGQMRRYGPDGSDFYLMSRV</sequence>
<dbReference type="InterPro" id="IPR000182">
    <property type="entry name" value="GNAT_dom"/>
</dbReference>
<feature type="domain" description="N-acetyltransferase" evidence="1">
    <location>
        <begin position="29"/>
        <end position="173"/>
    </location>
</feature>
<dbReference type="SUPFAM" id="SSF55729">
    <property type="entry name" value="Acyl-CoA N-acyltransferases (Nat)"/>
    <property type="match status" value="1"/>
</dbReference>
<evidence type="ECO:0000259" key="1">
    <source>
        <dbReference type="PROSITE" id="PS51186"/>
    </source>
</evidence>
<proteinExistence type="predicted"/>
<reference evidence="2" key="1">
    <citation type="journal article" date="2021" name="Proc. Natl. Acad. Sci. U.S.A.">
        <title>A Catalog of Tens of Thousands of Viruses from Human Metagenomes Reveals Hidden Associations with Chronic Diseases.</title>
        <authorList>
            <person name="Tisza M.J."/>
            <person name="Buck C.B."/>
        </authorList>
    </citation>
    <scope>NUCLEOTIDE SEQUENCE</scope>
    <source>
        <strain evidence="2">CtwJH20</strain>
    </source>
</reference>
<name>A0A8S5TBP8_9CAUD</name>
<dbReference type="InterPro" id="IPR016181">
    <property type="entry name" value="Acyl_CoA_acyltransferase"/>
</dbReference>
<dbReference type="EMBL" id="BK032792">
    <property type="protein sequence ID" value="DAF60670.1"/>
    <property type="molecule type" value="Genomic_DNA"/>
</dbReference>
<organism evidence="2">
    <name type="scientific">Podoviridae sp. ctwJH20</name>
    <dbReference type="NCBI Taxonomy" id="2827753"/>
    <lineage>
        <taxon>Viruses</taxon>
        <taxon>Duplodnaviria</taxon>
        <taxon>Heunggongvirae</taxon>
        <taxon>Uroviricota</taxon>
        <taxon>Caudoviricetes</taxon>
    </lineage>
</organism>
<evidence type="ECO:0000313" key="2">
    <source>
        <dbReference type="EMBL" id="DAF60670.1"/>
    </source>
</evidence>
<dbReference type="GO" id="GO:0016747">
    <property type="term" value="F:acyltransferase activity, transferring groups other than amino-acyl groups"/>
    <property type="evidence" value="ECO:0007669"/>
    <property type="project" value="InterPro"/>
</dbReference>